<name>A0ABS8FZC2_9FIRM</name>
<comment type="similarity">
    <text evidence="2">Belongs to the bacterial solute-binding protein 2 family.</text>
</comment>
<dbReference type="PANTHER" id="PTHR46847:SF1">
    <property type="entry name" value="D-ALLOSE-BINDING PERIPLASMIC PROTEIN-RELATED"/>
    <property type="match status" value="1"/>
</dbReference>
<dbReference type="RefSeq" id="WP_227707172.1">
    <property type="nucleotide sequence ID" value="NZ_JAJEQX010000008.1"/>
</dbReference>
<protein>
    <submittedName>
        <fullName evidence="7">Substrate-binding domain-containing protein</fullName>
    </submittedName>
</protein>
<evidence type="ECO:0000313" key="7">
    <source>
        <dbReference type="EMBL" id="MCC2254039.1"/>
    </source>
</evidence>
<feature type="chain" id="PRO_5045719133" evidence="5">
    <location>
        <begin position="26"/>
        <end position="334"/>
    </location>
</feature>
<dbReference type="PROSITE" id="PS51257">
    <property type="entry name" value="PROKAR_LIPOPROTEIN"/>
    <property type="match status" value="1"/>
</dbReference>
<dbReference type="Proteomes" id="UP001198151">
    <property type="component" value="Unassembled WGS sequence"/>
</dbReference>
<evidence type="ECO:0000256" key="3">
    <source>
        <dbReference type="ARBA" id="ARBA00022729"/>
    </source>
</evidence>
<feature type="signal peptide" evidence="5">
    <location>
        <begin position="1"/>
        <end position="25"/>
    </location>
</feature>
<keyword evidence="3 5" id="KW-0732">Signal</keyword>
<dbReference type="Pfam" id="PF13407">
    <property type="entry name" value="Peripla_BP_4"/>
    <property type="match status" value="1"/>
</dbReference>
<keyword evidence="8" id="KW-1185">Reference proteome</keyword>
<evidence type="ECO:0000256" key="4">
    <source>
        <dbReference type="SAM" id="MobiDB-lite"/>
    </source>
</evidence>
<organism evidence="7 8">
    <name type="scientific">Ruminococcus turbiniformis</name>
    <dbReference type="NCBI Taxonomy" id="2881258"/>
    <lineage>
        <taxon>Bacteria</taxon>
        <taxon>Bacillati</taxon>
        <taxon>Bacillota</taxon>
        <taxon>Clostridia</taxon>
        <taxon>Eubacteriales</taxon>
        <taxon>Oscillospiraceae</taxon>
        <taxon>Ruminococcus</taxon>
    </lineage>
</organism>
<dbReference type="PANTHER" id="PTHR46847">
    <property type="entry name" value="D-ALLOSE-BINDING PERIPLASMIC PROTEIN-RELATED"/>
    <property type="match status" value="1"/>
</dbReference>
<evidence type="ECO:0000256" key="5">
    <source>
        <dbReference type="SAM" id="SignalP"/>
    </source>
</evidence>
<dbReference type="SUPFAM" id="SSF53822">
    <property type="entry name" value="Periplasmic binding protein-like I"/>
    <property type="match status" value="1"/>
</dbReference>
<dbReference type="InterPro" id="IPR028082">
    <property type="entry name" value="Peripla_BP_I"/>
</dbReference>
<feature type="compositionally biased region" description="Acidic residues" evidence="4">
    <location>
        <begin position="33"/>
        <end position="44"/>
    </location>
</feature>
<dbReference type="EMBL" id="JAJEQX010000008">
    <property type="protein sequence ID" value="MCC2254039.1"/>
    <property type="molecule type" value="Genomic_DNA"/>
</dbReference>
<sequence>MKKKSMFFLLLAVFAAVFISGCKQNVGTPEDNPVSEETEDEGETEDRLTQEGRVFGISMPDLSVPYYQVLRDSVKSAVEEEGGQVSVKDAGGDPVQQNTQIQELIDEGVDLVFVCPADPSEITSALEALDGADIPVVNLSTRVENTDLVEAYIGADDYNAGKVCGDDLKLKFPDGGKIAIVESPSVDLVNERITGFEEAVSNSGFEVAARIDVEGDMSVIESGLAQVLAEGDLDAIMCGDDKMALEVLDVLEETGRNDVLVYSVGGAPDIKAAIADYSSPMEGTGALSPINMGKTAAKTAMAVLDGSVYEAETYVETFFINRDNIDMYGTDGWQ</sequence>
<evidence type="ECO:0000313" key="8">
    <source>
        <dbReference type="Proteomes" id="UP001198151"/>
    </source>
</evidence>
<feature type="region of interest" description="Disordered" evidence="4">
    <location>
        <begin position="26"/>
        <end position="47"/>
    </location>
</feature>
<dbReference type="Gene3D" id="3.40.50.2300">
    <property type="match status" value="2"/>
</dbReference>
<feature type="domain" description="Periplasmic binding protein" evidence="6">
    <location>
        <begin position="55"/>
        <end position="306"/>
    </location>
</feature>
<dbReference type="InterPro" id="IPR025997">
    <property type="entry name" value="SBP_2_dom"/>
</dbReference>
<gene>
    <name evidence="7" type="ORF">LKD70_06245</name>
</gene>
<comment type="caution">
    <text evidence="7">The sequence shown here is derived from an EMBL/GenBank/DDBJ whole genome shotgun (WGS) entry which is preliminary data.</text>
</comment>
<reference evidence="7 8" key="1">
    <citation type="submission" date="2021-10" db="EMBL/GenBank/DDBJ databases">
        <title>Anaerobic single-cell dispensing facilitates the cultivation of human gut bacteria.</title>
        <authorList>
            <person name="Afrizal A."/>
        </authorList>
    </citation>
    <scope>NUCLEOTIDE SEQUENCE [LARGE SCALE GENOMIC DNA]</scope>
    <source>
        <strain evidence="7 8">CLA-AA-H200</strain>
    </source>
</reference>
<proteinExistence type="inferred from homology"/>
<evidence type="ECO:0000256" key="1">
    <source>
        <dbReference type="ARBA" id="ARBA00004196"/>
    </source>
</evidence>
<evidence type="ECO:0000259" key="6">
    <source>
        <dbReference type="Pfam" id="PF13407"/>
    </source>
</evidence>
<comment type="subcellular location">
    <subcellularLocation>
        <location evidence="1">Cell envelope</location>
    </subcellularLocation>
</comment>
<evidence type="ECO:0000256" key="2">
    <source>
        <dbReference type="ARBA" id="ARBA00007639"/>
    </source>
</evidence>
<accession>A0ABS8FZC2</accession>